<comment type="caution">
    <text evidence="15">The sequence shown here is derived from an EMBL/GenBank/DDBJ whole genome shotgun (WGS) entry which is preliminary data.</text>
</comment>
<dbReference type="Gene3D" id="3.90.190.20">
    <property type="entry name" value="Mur ligase, C-terminal domain"/>
    <property type="match status" value="1"/>
</dbReference>
<evidence type="ECO:0000256" key="5">
    <source>
        <dbReference type="ARBA" id="ARBA00022840"/>
    </source>
</evidence>
<keyword evidence="16" id="KW-1185">Reference proteome</keyword>
<dbReference type="InterPro" id="IPR013221">
    <property type="entry name" value="Mur_ligase_cen"/>
</dbReference>
<gene>
    <name evidence="10 15" type="primary">murF</name>
    <name evidence="15" type="ORF">ACFYKX_20575</name>
</gene>
<dbReference type="NCBIfam" id="TIGR01143">
    <property type="entry name" value="murF"/>
    <property type="match status" value="1"/>
</dbReference>
<keyword evidence="2 10" id="KW-0436">Ligase</keyword>
<feature type="domain" description="Mur ligase N-terminal catalytic" evidence="12">
    <location>
        <begin position="27"/>
        <end position="100"/>
    </location>
</feature>
<dbReference type="SUPFAM" id="SSF53623">
    <property type="entry name" value="MurD-like peptide ligases, catalytic domain"/>
    <property type="match status" value="1"/>
</dbReference>
<keyword evidence="8 10" id="KW-0131">Cell cycle</keyword>
<dbReference type="InterPro" id="IPR036615">
    <property type="entry name" value="Mur_ligase_C_dom_sf"/>
</dbReference>
<keyword evidence="4 10" id="KW-0547">Nucleotide-binding</keyword>
<dbReference type="InterPro" id="IPR035911">
    <property type="entry name" value="MurE/MurF_N"/>
</dbReference>
<evidence type="ECO:0000256" key="4">
    <source>
        <dbReference type="ARBA" id="ARBA00022741"/>
    </source>
</evidence>
<dbReference type="Gene3D" id="3.40.1190.10">
    <property type="entry name" value="Mur-like, catalytic domain"/>
    <property type="match status" value="1"/>
</dbReference>
<reference evidence="15 16" key="1">
    <citation type="submission" date="2024-08" db="EMBL/GenBank/DDBJ databases">
        <title>Two novel Cytobacillus novel species.</title>
        <authorList>
            <person name="Liu G."/>
        </authorList>
    </citation>
    <scope>NUCLEOTIDE SEQUENCE [LARGE SCALE GENOMIC DNA]</scope>
    <source>
        <strain evidence="15 16">FJAT-54145</strain>
    </source>
</reference>
<dbReference type="InterPro" id="IPR000713">
    <property type="entry name" value="Mur_ligase_N"/>
</dbReference>
<dbReference type="Proteomes" id="UP001601059">
    <property type="component" value="Unassembled WGS sequence"/>
</dbReference>
<name>A0ABW6KJH1_9BACI</name>
<dbReference type="PANTHER" id="PTHR43024:SF1">
    <property type="entry name" value="UDP-N-ACETYLMURAMOYL-TRIPEPTIDE--D-ALANYL-D-ALANINE LIGASE"/>
    <property type="match status" value="1"/>
</dbReference>
<keyword evidence="1 10" id="KW-0963">Cytoplasm</keyword>
<keyword evidence="3 10" id="KW-0132">Cell division</keyword>
<sequence length="460" mass="51191">MIKRTLKQIENMIQIENDLSAFREVSIKGVSIDSRKIEQGQLFVPFKGENIDGHKFVEDAIQKGAAAAFWQKDVPNPPLHLPILMVEDCLVALQELSRSYRKQLEVRTVGITGSNGKTTTKDMITNLLSLQFKVQKTEGNYNNHIGLPLTILSLEEDTEIAVLEMGMSGRGEIEFLTKLAEPEAVIITNIGEAHLQDLGSREAIAEAKLEIIEGLKENGLIVYHGDEPLLKEPLKNLTRKATTQTFGQGEENDLYPVQVKQTDIGSTFTTNMMSAEFHLPVLGIHNVLNALGSMLIARYFGVAFEKVNEGFSTLKLTNMRMELLEGAAGERIINDAYNASPTSMRAAINLVTELAGFEKKILVLADMLELGPEENKFHLEVGENLDSSKIDYIFTYGKLGQFIAEGAKKVFPENRVFSFTNKEELSESLKPHITQSTLILVKGSRGMKLEDVVHDLQQSR</sequence>
<evidence type="ECO:0000256" key="11">
    <source>
        <dbReference type="RuleBase" id="RU004136"/>
    </source>
</evidence>
<evidence type="ECO:0000256" key="1">
    <source>
        <dbReference type="ARBA" id="ARBA00022490"/>
    </source>
</evidence>
<comment type="function">
    <text evidence="10 11">Involved in cell wall formation. Catalyzes the final step in the synthesis of UDP-N-acetylmuramoyl-pentapeptide, the precursor of murein.</text>
</comment>
<keyword evidence="7 10" id="KW-0573">Peptidoglycan synthesis</keyword>
<dbReference type="PANTHER" id="PTHR43024">
    <property type="entry name" value="UDP-N-ACETYLMURAMOYL-TRIPEPTIDE--D-ALANYL-D-ALANINE LIGASE"/>
    <property type="match status" value="1"/>
</dbReference>
<dbReference type="SUPFAM" id="SSF53244">
    <property type="entry name" value="MurD-like peptide ligases, peptide-binding domain"/>
    <property type="match status" value="1"/>
</dbReference>
<dbReference type="InterPro" id="IPR036565">
    <property type="entry name" value="Mur-like_cat_sf"/>
</dbReference>
<organism evidence="15 16">
    <name type="scientific">Cytobacillus spartinae</name>
    <dbReference type="NCBI Taxonomy" id="3299023"/>
    <lineage>
        <taxon>Bacteria</taxon>
        <taxon>Bacillati</taxon>
        <taxon>Bacillota</taxon>
        <taxon>Bacilli</taxon>
        <taxon>Bacillales</taxon>
        <taxon>Bacillaceae</taxon>
        <taxon>Cytobacillus</taxon>
    </lineage>
</organism>
<dbReference type="Gene3D" id="3.40.1390.10">
    <property type="entry name" value="MurE/MurF, N-terminal domain"/>
    <property type="match status" value="1"/>
</dbReference>
<comment type="subcellular location">
    <subcellularLocation>
        <location evidence="10 11">Cytoplasm</location>
    </subcellularLocation>
</comment>
<dbReference type="RefSeq" id="WP_389363167.1">
    <property type="nucleotide sequence ID" value="NZ_JBIACK010000012.1"/>
</dbReference>
<comment type="similarity">
    <text evidence="10">Belongs to the MurCDEF family. MurF subfamily.</text>
</comment>
<evidence type="ECO:0000256" key="7">
    <source>
        <dbReference type="ARBA" id="ARBA00022984"/>
    </source>
</evidence>
<keyword evidence="6 10" id="KW-0133">Cell shape</keyword>
<dbReference type="InterPro" id="IPR005863">
    <property type="entry name" value="UDP-N-AcMur_synth"/>
</dbReference>
<accession>A0ABW6KJH1</accession>
<evidence type="ECO:0000256" key="9">
    <source>
        <dbReference type="ARBA" id="ARBA00023316"/>
    </source>
</evidence>
<dbReference type="SUPFAM" id="SSF63418">
    <property type="entry name" value="MurE/MurF N-terminal domain"/>
    <property type="match status" value="1"/>
</dbReference>
<feature type="domain" description="Mur ligase C-terminal" evidence="13">
    <location>
        <begin position="319"/>
        <end position="445"/>
    </location>
</feature>
<dbReference type="InterPro" id="IPR004101">
    <property type="entry name" value="Mur_ligase_C"/>
</dbReference>
<feature type="domain" description="Mur ligase central" evidence="14">
    <location>
        <begin position="111"/>
        <end position="296"/>
    </location>
</feature>
<proteinExistence type="inferred from homology"/>
<dbReference type="GO" id="GO:0047480">
    <property type="term" value="F:UDP-N-acetylmuramoyl-tripeptide-D-alanyl-D-alanine ligase activity"/>
    <property type="evidence" value="ECO:0007669"/>
    <property type="project" value="UniProtKB-EC"/>
</dbReference>
<evidence type="ECO:0000313" key="16">
    <source>
        <dbReference type="Proteomes" id="UP001601059"/>
    </source>
</evidence>
<evidence type="ECO:0000256" key="10">
    <source>
        <dbReference type="HAMAP-Rule" id="MF_02019"/>
    </source>
</evidence>
<evidence type="ECO:0000256" key="3">
    <source>
        <dbReference type="ARBA" id="ARBA00022618"/>
    </source>
</evidence>
<evidence type="ECO:0000259" key="14">
    <source>
        <dbReference type="Pfam" id="PF08245"/>
    </source>
</evidence>
<dbReference type="Pfam" id="PF02875">
    <property type="entry name" value="Mur_ligase_C"/>
    <property type="match status" value="1"/>
</dbReference>
<dbReference type="Pfam" id="PF01225">
    <property type="entry name" value="Mur_ligase"/>
    <property type="match status" value="1"/>
</dbReference>
<feature type="binding site" evidence="10">
    <location>
        <begin position="113"/>
        <end position="119"/>
    </location>
    <ligand>
        <name>ATP</name>
        <dbReference type="ChEBI" id="CHEBI:30616"/>
    </ligand>
</feature>
<protein>
    <recommendedName>
        <fullName evidence="10 11">UDP-N-acetylmuramoyl-tripeptide--D-alanyl-D-alanine ligase</fullName>
        <ecNumber evidence="10 11">6.3.2.10</ecNumber>
    </recommendedName>
    <alternativeName>
        <fullName evidence="10">D-alanyl-D-alanine-adding enzyme</fullName>
    </alternativeName>
</protein>
<keyword evidence="9 10" id="KW-0961">Cell wall biogenesis/degradation</keyword>
<dbReference type="HAMAP" id="MF_02019">
    <property type="entry name" value="MurF"/>
    <property type="match status" value="1"/>
</dbReference>
<dbReference type="EC" id="6.3.2.10" evidence="10 11"/>
<evidence type="ECO:0000259" key="13">
    <source>
        <dbReference type="Pfam" id="PF02875"/>
    </source>
</evidence>
<dbReference type="Pfam" id="PF08245">
    <property type="entry name" value="Mur_ligase_M"/>
    <property type="match status" value="1"/>
</dbReference>
<evidence type="ECO:0000256" key="8">
    <source>
        <dbReference type="ARBA" id="ARBA00023306"/>
    </source>
</evidence>
<evidence type="ECO:0000313" key="15">
    <source>
        <dbReference type="EMBL" id="MFE8703008.1"/>
    </source>
</evidence>
<dbReference type="InterPro" id="IPR051046">
    <property type="entry name" value="MurCDEF_CellWall_CoF430Synth"/>
</dbReference>
<evidence type="ECO:0000256" key="2">
    <source>
        <dbReference type="ARBA" id="ARBA00022598"/>
    </source>
</evidence>
<dbReference type="EMBL" id="JBIACK010000012">
    <property type="protein sequence ID" value="MFE8703008.1"/>
    <property type="molecule type" value="Genomic_DNA"/>
</dbReference>
<comment type="catalytic activity">
    <reaction evidence="10 11">
        <text>D-alanyl-D-alanine + UDP-N-acetyl-alpha-D-muramoyl-L-alanyl-gamma-D-glutamyl-meso-2,6-diaminopimelate + ATP = UDP-N-acetyl-alpha-D-muramoyl-L-alanyl-gamma-D-glutamyl-meso-2,6-diaminopimeloyl-D-alanyl-D-alanine + ADP + phosphate + H(+)</text>
        <dbReference type="Rhea" id="RHEA:28374"/>
        <dbReference type="ChEBI" id="CHEBI:15378"/>
        <dbReference type="ChEBI" id="CHEBI:30616"/>
        <dbReference type="ChEBI" id="CHEBI:43474"/>
        <dbReference type="ChEBI" id="CHEBI:57822"/>
        <dbReference type="ChEBI" id="CHEBI:61386"/>
        <dbReference type="ChEBI" id="CHEBI:83905"/>
        <dbReference type="ChEBI" id="CHEBI:456216"/>
        <dbReference type="EC" id="6.3.2.10"/>
    </reaction>
</comment>
<evidence type="ECO:0000259" key="12">
    <source>
        <dbReference type="Pfam" id="PF01225"/>
    </source>
</evidence>
<keyword evidence="5 10" id="KW-0067">ATP-binding</keyword>
<evidence type="ECO:0000256" key="6">
    <source>
        <dbReference type="ARBA" id="ARBA00022960"/>
    </source>
</evidence>
<comment type="pathway">
    <text evidence="10 11">Cell wall biogenesis; peptidoglycan biosynthesis.</text>
</comment>